<evidence type="ECO:0000313" key="5">
    <source>
        <dbReference type="EMBL" id="RAU19899.1"/>
    </source>
</evidence>
<proteinExistence type="predicted"/>
<dbReference type="InterPro" id="IPR010614">
    <property type="entry name" value="RAD3-like_helicase_DEAD"/>
</dbReference>
<dbReference type="AlphaFoldDB" id="A0A364NS19"/>
<dbReference type="PROSITE" id="PS51193">
    <property type="entry name" value="HELICASE_ATP_BIND_2"/>
    <property type="match status" value="1"/>
</dbReference>
<dbReference type="RefSeq" id="WP_112157085.1">
    <property type="nucleotide sequence ID" value="NZ_QKRX01000001.1"/>
</dbReference>
<dbReference type="GO" id="GO:0003677">
    <property type="term" value="F:DNA binding"/>
    <property type="evidence" value="ECO:0007669"/>
    <property type="project" value="InterPro"/>
</dbReference>
<dbReference type="InterPro" id="IPR045028">
    <property type="entry name" value="DinG/Rad3-like"/>
</dbReference>
<dbReference type="Proteomes" id="UP000250744">
    <property type="component" value="Unassembled WGS sequence"/>
</dbReference>
<name>A0A364NS19_9GAMM</name>
<dbReference type="GO" id="GO:0005524">
    <property type="term" value="F:ATP binding"/>
    <property type="evidence" value="ECO:0007669"/>
    <property type="project" value="UniProtKB-KW"/>
</dbReference>
<dbReference type="PANTHER" id="PTHR11472">
    <property type="entry name" value="DNA REPAIR DEAD HELICASE RAD3/XP-D SUBFAMILY MEMBER"/>
    <property type="match status" value="1"/>
</dbReference>
<evidence type="ECO:0000259" key="4">
    <source>
        <dbReference type="PROSITE" id="PS51193"/>
    </source>
</evidence>
<dbReference type="Pfam" id="PF06733">
    <property type="entry name" value="DEAD_2"/>
    <property type="match status" value="1"/>
</dbReference>
<comment type="caution">
    <text evidence="5">The sequence shown here is derived from an EMBL/GenBank/DDBJ whole genome shotgun (WGS) entry which is preliminary data.</text>
</comment>
<protein>
    <recommendedName>
        <fullName evidence="4">Helicase ATP-binding domain-containing protein</fullName>
    </recommendedName>
</protein>
<keyword evidence="3" id="KW-0067">ATP-binding</keyword>
<organism evidence="5 6">
    <name type="scientific">Nitrincola tibetensis</name>
    <dbReference type="NCBI Taxonomy" id="2219697"/>
    <lineage>
        <taxon>Bacteria</taxon>
        <taxon>Pseudomonadati</taxon>
        <taxon>Pseudomonadota</taxon>
        <taxon>Gammaproteobacteria</taxon>
        <taxon>Oceanospirillales</taxon>
        <taxon>Oceanospirillaceae</taxon>
        <taxon>Nitrincola</taxon>
    </lineage>
</organism>
<reference evidence="5 6" key="1">
    <citation type="submission" date="2018-06" db="EMBL/GenBank/DDBJ databases">
        <title>Nitrincola tibetense sp. nov., isolated from Lake XuguoCo on Tibetan Plateau.</title>
        <authorList>
            <person name="Xing P."/>
        </authorList>
    </citation>
    <scope>NUCLEOTIDE SEQUENCE [LARGE SCALE GENOMIC DNA]</scope>
    <source>
        <strain evidence="6">xg18</strain>
    </source>
</reference>
<dbReference type="InterPro" id="IPR014013">
    <property type="entry name" value="Helic_SF1/SF2_ATP-bd_DinG/Rad3"/>
</dbReference>
<sequence length="379" mass="43596">MYKTIRDTILTVEAVDLFTFSHSHGGISSIRNPKRIRLTHLRETTHDRSGMQEIYCLVHYKMIRVQSFVKALSLDTALPYIEDCSVTPSMKEFKISLFCVHAAMLCLQHNFHNVALRLIYTRTNQTEVYSFSRTDLISYFNDLCYTFNQWVLHEKNHVENRDNLLASLDFPYETFRLHQEKLVSEVSSALFNRRHLLIEAATGIGKTLGVVFPAVRALESEQLDKLLLLTTRKTGRQVYLDGLKQILTSAPGQLIRVLELSSRAELCNSKNTSCNDRECEGCTHFYERIPAARYDATRLGWLDQATLQSLANKHHICSYFLAIEMAKWSDVIIADVTHYFDQHGFLYELATTSNLKLALVIDECHNLIDRVRGMYSVTV</sequence>
<keyword evidence="1" id="KW-0547">Nucleotide-binding</keyword>
<dbReference type="GO" id="GO:0016787">
    <property type="term" value="F:hydrolase activity"/>
    <property type="evidence" value="ECO:0007669"/>
    <property type="project" value="UniProtKB-KW"/>
</dbReference>
<keyword evidence="2" id="KW-0378">Hydrolase</keyword>
<dbReference type="InterPro" id="IPR027417">
    <property type="entry name" value="P-loop_NTPase"/>
</dbReference>
<feature type="domain" description="Helicase ATP-binding" evidence="4">
    <location>
        <begin position="165"/>
        <end position="379"/>
    </location>
</feature>
<dbReference type="SUPFAM" id="SSF52540">
    <property type="entry name" value="P-loop containing nucleoside triphosphate hydrolases"/>
    <property type="match status" value="1"/>
</dbReference>
<evidence type="ECO:0000256" key="3">
    <source>
        <dbReference type="ARBA" id="ARBA00022840"/>
    </source>
</evidence>
<gene>
    <name evidence="5" type="ORF">DN062_02165</name>
</gene>
<dbReference type="PANTHER" id="PTHR11472:SF34">
    <property type="entry name" value="REGULATOR OF TELOMERE ELONGATION HELICASE 1"/>
    <property type="match status" value="1"/>
</dbReference>
<evidence type="ECO:0000256" key="2">
    <source>
        <dbReference type="ARBA" id="ARBA00022801"/>
    </source>
</evidence>
<evidence type="ECO:0000256" key="1">
    <source>
        <dbReference type="ARBA" id="ARBA00022741"/>
    </source>
</evidence>
<dbReference type="EMBL" id="QKRX01000001">
    <property type="protein sequence ID" value="RAU19899.1"/>
    <property type="molecule type" value="Genomic_DNA"/>
</dbReference>
<accession>A0A364NS19</accession>
<dbReference type="OrthoDB" id="9765586at2"/>
<dbReference type="GO" id="GO:0003678">
    <property type="term" value="F:DNA helicase activity"/>
    <property type="evidence" value="ECO:0007669"/>
    <property type="project" value="InterPro"/>
</dbReference>
<keyword evidence="6" id="KW-1185">Reference proteome</keyword>
<evidence type="ECO:0000313" key="6">
    <source>
        <dbReference type="Proteomes" id="UP000250744"/>
    </source>
</evidence>
<dbReference type="Gene3D" id="3.40.50.300">
    <property type="entry name" value="P-loop containing nucleotide triphosphate hydrolases"/>
    <property type="match status" value="1"/>
</dbReference>